<keyword evidence="1" id="KW-1133">Transmembrane helix</keyword>
<keyword evidence="1" id="KW-0472">Membrane</keyword>
<evidence type="ECO:0000259" key="2">
    <source>
        <dbReference type="Pfam" id="PF03872"/>
    </source>
</evidence>
<organism evidence="3 4">
    <name type="scientific">Noviherbaspirillum pedocola</name>
    <dbReference type="NCBI Taxonomy" id="2801341"/>
    <lineage>
        <taxon>Bacteria</taxon>
        <taxon>Pseudomonadati</taxon>
        <taxon>Pseudomonadota</taxon>
        <taxon>Betaproteobacteria</taxon>
        <taxon>Burkholderiales</taxon>
        <taxon>Oxalobacteraceae</taxon>
        <taxon>Noviherbaspirillum</taxon>
    </lineage>
</organism>
<feature type="domain" description="Anti sigma-E protein RseA N-terminal" evidence="2">
    <location>
        <begin position="10"/>
        <end position="83"/>
    </location>
</feature>
<dbReference type="RefSeq" id="WP_200591012.1">
    <property type="nucleotide sequence ID" value="NZ_JAEPBG010000002.1"/>
</dbReference>
<dbReference type="Pfam" id="PF03872">
    <property type="entry name" value="RseA_N"/>
    <property type="match status" value="1"/>
</dbReference>
<sequence>MTLENTSRQRVSDAMDGELSPEQLDAVLAAMHDDESRASWSVYHQIGDALRSDELSVRLSEDFAARMSARLAAEPAILAPATHGERPRQMRVRRLILPGALAAAAATVAFIATPQLMMAMKGDTEAARIAATPVAAEVSRTATVASSGRSETAMRSQDIDEYLIAHQRFSPSVYSSTQYARPAAFSSGATNK</sequence>
<evidence type="ECO:0000256" key="1">
    <source>
        <dbReference type="SAM" id="Phobius"/>
    </source>
</evidence>
<dbReference type="InterPro" id="IPR005572">
    <property type="entry name" value="Anti-sigma_E_RseA_N"/>
</dbReference>
<dbReference type="GO" id="GO:0016989">
    <property type="term" value="F:sigma factor antagonist activity"/>
    <property type="evidence" value="ECO:0007669"/>
    <property type="project" value="InterPro"/>
</dbReference>
<evidence type="ECO:0000313" key="3">
    <source>
        <dbReference type="EMBL" id="MBK4734253.1"/>
    </source>
</evidence>
<dbReference type="AlphaFoldDB" id="A0A934SS45"/>
<gene>
    <name evidence="3" type="ORF">JJB74_06495</name>
</gene>
<keyword evidence="1" id="KW-0812">Transmembrane</keyword>
<reference evidence="3" key="1">
    <citation type="submission" date="2021-01" db="EMBL/GenBank/DDBJ databases">
        <title>Genome sequence of strain Noviherbaspirillum sp. DKR-6.</title>
        <authorList>
            <person name="Chaudhary D.K."/>
        </authorList>
    </citation>
    <scope>NUCLEOTIDE SEQUENCE</scope>
    <source>
        <strain evidence="3">DKR-6</strain>
    </source>
</reference>
<dbReference type="InterPro" id="IPR052383">
    <property type="entry name" value="Anti-sigma-E_RseA-like"/>
</dbReference>
<protein>
    <submittedName>
        <fullName evidence="3">Sigma-E factor negative regulatory protein</fullName>
    </submittedName>
</protein>
<dbReference type="CDD" id="cd16328">
    <property type="entry name" value="RseA_N"/>
    <property type="match status" value="1"/>
</dbReference>
<dbReference type="PANTHER" id="PTHR38104">
    <property type="match status" value="1"/>
</dbReference>
<feature type="transmembrane region" description="Helical" evidence="1">
    <location>
        <begin position="95"/>
        <end position="113"/>
    </location>
</feature>
<dbReference type="InterPro" id="IPR036147">
    <property type="entry name" value="Anti-sigma_E_RseA_N_sf"/>
</dbReference>
<dbReference type="EMBL" id="JAEPBG010000002">
    <property type="protein sequence ID" value="MBK4734253.1"/>
    <property type="molecule type" value="Genomic_DNA"/>
</dbReference>
<proteinExistence type="predicted"/>
<dbReference type="SUPFAM" id="SSF89069">
    <property type="entry name" value="N-terminal, cytoplasmic domain of anti-sigmaE factor RseA"/>
    <property type="match status" value="1"/>
</dbReference>
<name>A0A934SS45_9BURK</name>
<accession>A0A934SS45</accession>
<dbReference type="Gene3D" id="1.10.10.880">
    <property type="entry name" value="Anti sigma-E protein RseA, N-terminal domain"/>
    <property type="match status" value="1"/>
</dbReference>
<dbReference type="Proteomes" id="UP000622890">
    <property type="component" value="Unassembled WGS sequence"/>
</dbReference>
<dbReference type="PANTHER" id="PTHR38104:SF1">
    <property type="entry name" value="ANTI-SIGMA-E FACTOR RSEA"/>
    <property type="match status" value="1"/>
</dbReference>
<keyword evidence="4" id="KW-1185">Reference proteome</keyword>
<comment type="caution">
    <text evidence="3">The sequence shown here is derived from an EMBL/GenBank/DDBJ whole genome shotgun (WGS) entry which is preliminary data.</text>
</comment>
<evidence type="ECO:0000313" key="4">
    <source>
        <dbReference type="Proteomes" id="UP000622890"/>
    </source>
</evidence>